<dbReference type="RefSeq" id="XP_022638784.1">
    <property type="nucleotide sequence ID" value="XM_022783063.1"/>
</dbReference>
<keyword evidence="1" id="KW-1185">Reference proteome</keyword>
<proteinExistence type="predicted"/>
<gene>
    <name evidence="2" type="primary">LOC111242014</name>
</gene>
<organism evidence="1 2">
    <name type="scientific">Vigna radiata var. radiata</name>
    <name type="common">Mung bean</name>
    <name type="synonym">Phaseolus aureus</name>
    <dbReference type="NCBI Taxonomy" id="3916"/>
    <lineage>
        <taxon>Eukaryota</taxon>
        <taxon>Viridiplantae</taxon>
        <taxon>Streptophyta</taxon>
        <taxon>Embryophyta</taxon>
        <taxon>Tracheophyta</taxon>
        <taxon>Spermatophyta</taxon>
        <taxon>Magnoliopsida</taxon>
        <taxon>eudicotyledons</taxon>
        <taxon>Gunneridae</taxon>
        <taxon>Pentapetalae</taxon>
        <taxon>rosids</taxon>
        <taxon>fabids</taxon>
        <taxon>Fabales</taxon>
        <taxon>Fabaceae</taxon>
        <taxon>Papilionoideae</taxon>
        <taxon>50 kb inversion clade</taxon>
        <taxon>NPAAA clade</taxon>
        <taxon>indigoferoid/millettioid clade</taxon>
        <taxon>Phaseoleae</taxon>
        <taxon>Vigna</taxon>
    </lineage>
</organism>
<name>A0A3Q0F860_VIGRR</name>
<dbReference type="GeneID" id="111242014"/>
<reference evidence="2" key="2">
    <citation type="submission" date="2025-08" db="UniProtKB">
        <authorList>
            <consortium name="RefSeq"/>
        </authorList>
    </citation>
    <scope>IDENTIFICATION</scope>
    <source>
        <tissue evidence="2">Leaf</tissue>
    </source>
</reference>
<evidence type="ECO:0000313" key="1">
    <source>
        <dbReference type="Proteomes" id="UP000087766"/>
    </source>
</evidence>
<dbReference type="KEGG" id="vra:111242014"/>
<sequence>MDLYLTCTYVYHDYMVNLNEEDEKQHMVDVLYIARPSISTIQEVSCQGEIVDDYHELAANNDWGKRNIIGMREVGLREAELVIAMDSEGDGFLCLKDLVKMTKGVEDGRKETKGEGWRKTGIDGFC</sequence>
<dbReference type="Proteomes" id="UP000087766">
    <property type="component" value="Chromosome 7"/>
</dbReference>
<dbReference type="OrthoDB" id="26525at2759"/>
<evidence type="ECO:0000313" key="2">
    <source>
        <dbReference type="RefSeq" id="XP_022638784.1"/>
    </source>
</evidence>
<protein>
    <submittedName>
        <fullName evidence="2">Uncharacterized protein LOC111242014</fullName>
    </submittedName>
</protein>
<accession>A0A3Q0F860</accession>
<dbReference type="AlphaFoldDB" id="A0A3Q0F860"/>
<reference evidence="1" key="1">
    <citation type="journal article" date="2014" name="Nat. Commun.">
        <title>Genome sequence of mungbean and insights into evolution within Vigna species.</title>
        <authorList>
            <person name="Kang Y.J."/>
            <person name="Kim S.K."/>
            <person name="Kim M.Y."/>
            <person name="Lestari P."/>
            <person name="Kim K.H."/>
            <person name="Ha B.K."/>
            <person name="Jun T.H."/>
            <person name="Hwang W.J."/>
            <person name="Lee T."/>
            <person name="Lee J."/>
            <person name="Shim S."/>
            <person name="Yoon M.Y."/>
            <person name="Jang Y.E."/>
            <person name="Han K.S."/>
            <person name="Taeprayoon P."/>
            <person name="Yoon N."/>
            <person name="Somta P."/>
            <person name="Tanya P."/>
            <person name="Kim K.S."/>
            <person name="Gwag J.G."/>
            <person name="Moon J.K."/>
            <person name="Lee Y.H."/>
            <person name="Park B.S."/>
            <person name="Bombarely A."/>
            <person name="Doyle J.J."/>
            <person name="Jackson S.A."/>
            <person name="Schafleitner R."/>
            <person name="Srinives P."/>
            <person name="Varshney R.K."/>
            <person name="Lee S.H."/>
        </authorList>
    </citation>
    <scope>NUCLEOTIDE SEQUENCE [LARGE SCALE GENOMIC DNA]</scope>
    <source>
        <strain evidence="1">cv. VC1973A</strain>
    </source>
</reference>